<gene>
    <name evidence="3" type="ORF">ACFFGE_04405</name>
</gene>
<name>A0ABV6R0I3_9CAUL</name>
<dbReference type="EMBL" id="JBHLSW010000003">
    <property type="protein sequence ID" value="MFC0633118.1"/>
    <property type="molecule type" value="Genomic_DNA"/>
</dbReference>
<evidence type="ECO:0000313" key="4">
    <source>
        <dbReference type="Proteomes" id="UP001589906"/>
    </source>
</evidence>
<proteinExistence type="predicted"/>
<comment type="caution">
    <text evidence="3">The sequence shown here is derived from an EMBL/GenBank/DDBJ whole genome shotgun (WGS) entry which is preliminary data.</text>
</comment>
<feature type="coiled-coil region" evidence="1">
    <location>
        <begin position="24"/>
        <end position="51"/>
    </location>
</feature>
<keyword evidence="4" id="KW-1185">Reference proteome</keyword>
<organism evidence="3 4">
    <name type="scientific">Brevundimonas balnearis</name>
    <dbReference type="NCBI Taxonomy" id="1572858"/>
    <lineage>
        <taxon>Bacteria</taxon>
        <taxon>Pseudomonadati</taxon>
        <taxon>Pseudomonadota</taxon>
        <taxon>Alphaproteobacteria</taxon>
        <taxon>Caulobacterales</taxon>
        <taxon>Caulobacteraceae</taxon>
        <taxon>Brevundimonas</taxon>
    </lineage>
</organism>
<dbReference type="RefSeq" id="WP_376834665.1">
    <property type="nucleotide sequence ID" value="NZ_JBHLSW010000003.1"/>
</dbReference>
<feature type="region of interest" description="Disordered" evidence="2">
    <location>
        <begin position="68"/>
        <end position="96"/>
    </location>
</feature>
<protein>
    <submittedName>
        <fullName evidence="3">Uncharacterized protein</fullName>
    </submittedName>
</protein>
<dbReference type="Proteomes" id="UP001589906">
    <property type="component" value="Unassembled WGS sequence"/>
</dbReference>
<evidence type="ECO:0000256" key="1">
    <source>
        <dbReference type="SAM" id="Coils"/>
    </source>
</evidence>
<keyword evidence="1" id="KW-0175">Coiled coil</keyword>
<reference evidence="3 4" key="1">
    <citation type="submission" date="2024-09" db="EMBL/GenBank/DDBJ databases">
        <authorList>
            <person name="Sun Q."/>
            <person name="Mori K."/>
        </authorList>
    </citation>
    <scope>NUCLEOTIDE SEQUENCE [LARGE SCALE GENOMIC DNA]</scope>
    <source>
        <strain evidence="3 4">NCAIM B.02621</strain>
    </source>
</reference>
<evidence type="ECO:0000313" key="3">
    <source>
        <dbReference type="EMBL" id="MFC0633118.1"/>
    </source>
</evidence>
<accession>A0ABV6R0I3</accession>
<evidence type="ECO:0000256" key="2">
    <source>
        <dbReference type="SAM" id="MobiDB-lite"/>
    </source>
</evidence>
<sequence>MPANWLIETRLGDHPDATPLRRRLVSAEDEAEALRIVAEEAQADVDRAAAEELLIDGQEEVFARAEFDTRPEHHVSAGGAAPEPSTGAQAERRGDR</sequence>